<evidence type="ECO:0000313" key="5">
    <source>
        <dbReference type="EMBL" id="KAH7414766.1"/>
    </source>
</evidence>
<accession>A0A8T2T5L4</accession>
<dbReference type="EMBL" id="CM035419">
    <property type="protein sequence ID" value="KAH7414766.1"/>
    <property type="molecule type" value="Genomic_DNA"/>
</dbReference>
<evidence type="ECO:0000259" key="4">
    <source>
        <dbReference type="Pfam" id="PF01929"/>
    </source>
</evidence>
<dbReference type="GO" id="GO:0022625">
    <property type="term" value="C:cytosolic large ribosomal subunit"/>
    <property type="evidence" value="ECO:0007669"/>
    <property type="project" value="TreeGrafter"/>
</dbReference>
<dbReference type="InterPro" id="IPR002784">
    <property type="entry name" value="Ribosomal_eL14_dom"/>
</dbReference>
<dbReference type="GO" id="GO:0042273">
    <property type="term" value="P:ribosomal large subunit biogenesis"/>
    <property type="evidence" value="ECO:0007669"/>
    <property type="project" value="TreeGrafter"/>
</dbReference>
<dbReference type="PANTHER" id="PTHR11127:SF2">
    <property type="entry name" value="LARGE RIBOSOMAL SUBUNIT PROTEIN EL14"/>
    <property type="match status" value="1"/>
</dbReference>
<evidence type="ECO:0000313" key="6">
    <source>
        <dbReference type="Proteomes" id="UP000825935"/>
    </source>
</evidence>
<name>A0A8T2T5L4_CERRI</name>
<dbReference type="Pfam" id="PF01929">
    <property type="entry name" value="Ribosomal_L14e"/>
    <property type="match status" value="1"/>
</dbReference>
<reference evidence="5" key="1">
    <citation type="submission" date="2021-08" db="EMBL/GenBank/DDBJ databases">
        <title>WGS assembly of Ceratopteris richardii.</title>
        <authorList>
            <person name="Marchant D.B."/>
            <person name="Chen G."/>
            <person name="Jenkins J."/>
            <person name="Shu S."/>
            <person name="Leebens-Mack J."/>
            <person name="Grimwood J."/>
            <person name="Schmutz J."/>
            <person name="Soltis P."/>
            <person name="Soltis D."/>
            <person name="Chen Z.-H."/>
        </authorList>
    </citation>
    <scope>NUCLEOTIDE SEQUENCE</scope>
    <source>
        <strain evidence="5">Whitten #5841</strain>
        <tissue evidence="5">Leaf</tissue>
    </source>
</reference>
<dbReference type="GO" id="GO:0006412">
    <property type="term" value="P:translation"/>
    <property type="evidence" value="ECO:0007669"/>
    <property type="project" value="InterPro"/>
</dbReference>
<dbReference type="InterPro" id="IPR039660">
    <property type="entry name" value="Ribosomal_eL14"/>
</dbReference>
<evidence type="ECO:0000256" key="2">
    <source>
        <dbReference type="ARBA" id="ARBA00022980"/>
    </source>
</evidence>
<sequence>MTNLGYTKTLNYGWKYKLLWVIVDTIVDLFTSRGAMNFKRLSLTDLKVDIPRMPTKNQLAVAIESADVYNKWANSSWGRKLIDQKKSASLNDWERFKVMVARVKRGRGFWGRYVTIPKERRLRKKQKGGPLWQGRTHLHI</sequence>
<gene>
    <name evidence="5" type="ORF">KP509_14G010100</name>
</gene>
<dbReference type="Proteomes" id="UP000825935">
    <property type="component" value="Chromosome 14"/>
</dbReference>
<comment type="similarity">
    <text evidence="1">Belongs to the eukaryotic ribosomal protein eL14 family.</text>
</comment>
<evidence type="ECO:0000256" key="1">
    <source>
        <dbReference type="ARBA" id="ARBA00006592"/>
    </source>
</evidence>
<dbReference type="PANTHER" id="PTHR11127">
    <property type="entry name" value="60S RIBOSOMAL PROTEIN L14"/>
    <property type="match status" value="1"/>
</dbReference>
<keyword evidence="2" id="KW-0689">Ribosomal protein</keyword>
<proteinExistence type="inferred from homology"/>
<dbReference type="InterPro" id="IPR008991">
    <property type="entry name" value="Translation_prot_SH3-like_sf"/>
</dbReference>
<keyword evidence="3" id="KW-0687">Ribonucleoprotein</keyword>
<keyword evidence="6" id="KW-1185">Reference proteome</keyword>
<comment type="caution">
    <text evidence="5">The sequence shown here is derived from an EMBL/GenBank/DDBJ whole genome shotgun (WGS) entry which is preliminary data.</text>
</comment>
<feature type="domain" description="Large ribosomal subunit protein eL14" evidence="4">
    <location>
        <begin position="33"/>
        <end position="105"/>
    </location>
</feature>
<protein>
    <recommendedName>
        <fullName evidence="4">Large ribosomal subunit protein eL14 domain-containing protein</fullName>
    </recommendedName>
</protein>
<organism evidence="5 6">
    <name type="scientific">Ceratopteris richardii</name>
    <name type="common">Triangle waterfern</name>
    <dbReference type="NCBI Taxonomy" id="49495"/>
    <lineage>
        <taxon>Eukaryota</taxon>
        <taxon>Viridiplantae</taxon>
        <taxon>Streptophyta</taxon>
        <taxon>Embryophyta</taxon>
        <taxon>Tracheophyta</taxon>
        <taxon>Polypodiopsida</taxon>
        <taxon>Polypodiidae</taxon>
        <taxon>Polypodiales</taxon>
        <taxon>Pteridineae</taxon>
        <taxon>Pteridaceae</taxon>
        <taxon>Parkerioideae</taxon>
        <taxon>Ceratopteris</taxon>
    </lineage>
</organism>
<dbReference type="GO" id="GO:0003735">
    <property type="term" value="F:structural constituent of ribosome"/>
    <property type="evidence" value="ECO:0007669"/>
    <property type="project" value="InterPro"/>
</dbReference>
<dbReference type="Gene3D" id="2.30.30.30">
    <property type="match status" value="1"/>
</dbReference>
<dbReference type="InterPro" id="IPR014722">
    <property type="entry name" value="Rib_uL2_dom2"/>
</dbReference>
<dbReference type="Gene3D" id="6.10.250.2270">
    <property type="match status" value="1"/>
</dbReference>
<dbReference type="OrthoDB" id="1863004at2759"/>
<dbReference type="SUPFAM" id="SSF50104">
    <property type="entry name" value="Translation proteins SH3-like domain"/>
    <property type="match status" value="1"/>
</dbReference>
<dbReference type="GO" id="GO:0003723">
    <property type="term" value="F:RNA binding"/>
    <property type="evidence" value="ECO:0007669"/>
    <property type="project" value="InterPro"/>
</dbReference>
<evidence type="ECO:0000256" key="3">
    <source>
        <dbReference type="ARBA" id="ARBA00023274"/>
    </source>
</evidence>
<dbReference type="AlphaFoldDB" id="A0A8T2T5L4"/>